<feature type="transmembrane region" description="Helical" evidence="1">
    <location>
        <begin position="197"/>
        <end position="223"/>
    </location>
</feature>
<proteinExistence type="predicted"/>
<keyword evidence="1" id="KW-0812">Transmembrane</keyword>
<dbReference type="AlphaFoldDB" id="A0A226DKY4"/>
<feature type="transmembrane region" description="Helical" evidence="1">
    <location>
        <begin position="137"/>
        <end position="163"/>
    </location>
</feature>
<feature type="transmembrane region" description="Helical" evidence="1">
    <location>
        <begin position="44"/>
        <end position="62"/>
    </location>
</feature>
<feature type="transmembrane region" description="Helical" evidence="1">
    <location>
        <begin position="360"/>
        <end position="380"/>
    </location>
</feature>
<feature type="transmembrane region" description="Helical" evidence="1">
    <location>
        <begin position="289"/>
        <end position="313"/>
    </location>
</feature>
<gene>
    <name evidence="2" type="ORF">Fcan01_19996</name>
</gene>
<evidence type="ECO:0000256" key="1">
    <source>
        <dbReference type="SAM" id="Phobius"/>
    </source>
</evidence>
<feature type="transmembrane region" description="Helical" evidence="1">
    <location>
        <begin position="78"/>
        <end position="96"/>
    </location>
</feature>
<dbReference type="EMBL" id="LNIX01000018">
    <property type="protein sequence ID" value="OXA45271.1"/>
    <property type="molecule type" value="Genomic_DNA"/>
</dbReference>
<keyword evidence="1" id="KW-0472">Membrane</keyword>
<organism evidence="2 3">
    <name type="scientific">Folsomia candida</name>
    <name type="common">Springtail</name>
    <dbReference type="NCBI Taxonomy" id="158441"/>
    <lineage>
        <taxon>Eukaryota</taxon>
        <taxon>Metazoa</taxon>
        <taxon>Ecdysozoa</taxon>
        <taxon>Arthropoda</taxon>
        <taxon>Hexapoda</taxon>
        <taxon>Collembola</taxon>
        <taxon>Entomobryomorpha</taxon>
        <taxon>Isotomoidea</taxon>
        <taxon>Isotomidae</taxon>
        <taxon>Proisotominae</taxon>
        <taxon>Folsomia</taxon>
    </lineage>
</organism>
<sequence>MFNKRTLKVIGIYMKTFALLGSNPYKWDEANECVVECNSLSRKISFGFAVGHTVLYLAYLWWRLVQLLQTEKPSFPDVVWIYIWINLFQWSLTTFYNGHRKKSEVVPLFRGLKKLSTMLEKENPSARMKNLIWKFNIIDLNFLAAMWVPFIYNVSVTLMFIMIPTRVHYLYSLVSQENNRTSCLFQLFLMFEAYSKAAQSCMMGTDGFTVFPTLLSSGFWLDFTRKQKISAAKKIRNFQRFHILMIYYNYAFTWLLMPVVFVWIPGSLIIACGFASIRFHSFLSFFEYIPFPVLVYNCCVILAVTMHPATIVYEESNKLYQTLLHDNNMSRRKSRLRRKELAALRPFGVKIGFIQRVKKVAILVSYYFVSNHIFTMLITFPEDQINH</sequence>
<comment type="caution">
    <text evidence="2">The sequence shown here is derived from an EMBL/GenBank/DDBJ whole genome shotgun (WGS) entry which is preliminary data.</text>
</comment>
<protein>
    <submittedName>
        <fullName evidence="2">Uncharacterized protein</fullName>
    </submittedName>
</protein>
<reference evidence="2 3" key="1">
    <citation type="submission" date="2015-12" db="EMBL/GenBank/DDBJ databases">
        <title>The genome of Folsomia candida.</title>
        <authorList>
            <person name="Faddeeva A."/>
            <person name="Derks M.F."/>
            <person name="Anvar Y."/>
            <person name="Smit S."/>
            <person name="Van Straalen N."/>
            <person name="Roelofs D."/>
        </authorList>
    </citation>
    <scope>NUCLEOTIDE SEQUENCE [LARGE SCALE GENOMIC DNA]</scope>
    <source>
        <strain evidence="2 3">VU population</strain>
        <tissue evidence="2">Whole body</tissue>
    </source>
</reference>
<keyword evidence="3" id="KW-1185">Reference proteome</keyword>
<evidence type="ECO:0000313" key="3">
    <source>
        <dbReference type="Proteomes" id="UP000198287"/>
    </source>
</evidence>
<dbReference type="Proteomes" id="UP000198287">
    <property type="component" value="Unassembled WGS sequence"/>
</dbReference>
<name>A0A226DKY4_FOLCA</name>
<accession>A0A226DKY4</accession>
<feature type="transmembrane region" description="Helical" evidence="1">
    <location>
        <begin position="244"/>
        <end position="277"/>
    </location>
</feature>
<evidence type="ECO:0000313" key="2">
    <source>
        <dbReference type="EMBL" id="OXA45271.1"/>
    </source>
</evidence>
<keyword evidence="1" id="KW-1133">Transmembrane helix</keyword>